<feature type="region of interest" description="Disordered" evidence="1">
    <location>
        <begin position="627"/>
        <end position="722"/>
    </location>
</feature>
<feature type="compositionally biased region" description="Polar residues" evidence="1">
    <location>
        <begin position="699"/>
        <end position="722"/>
    </location>
</feature>
<feature type="compositionally biased region" description="Low complexity" evidence="1">
    <location>
        <begin position="599"/>
        <end position="614"/>
    </location>
</feature>
<feature type="compositionally biased region" description="Low complexity" evidence="1">
    <location>
        <begin position="740"/>
        <end position="752"/>
    </location>
</feature>
<dbReference type="EMBL" id="VDMD01000003">
    <property type="protein sequence ID" value="TRM66510.1"/>
    <property type="molecule type" value="Genomic_DNA"/>
</dbReference>
<feature type="region of interest" description="Disordered" evidence="1">
    <location>
        <begin position="1"/>
        <end position="122"/>
    </location>
</feature>
<feature type="compositionally biased region" description="Low complexity" evidence="1">
    <location>
        <begin position="844"/>
        <end position="853"/>
    </location>
</feature>
<feature type="compositionally biased region" description="Low complexity" evidence="1">
    <location>
        <begin position="827"/>
        <end position="836"/>
    </location>
</feature>
<accession>A0A550CNX3</accession>
<feature type="region of interest" description="Disordered" evidence="1">
    <location>
        <begin position="735"/>
        <end position="914"/>
    </location>
</feature>
<dbReference type="OrthoDB" id="5419821at2759"/>
<keyword evidence="4" id="KW-1185">Reference proteome</keyword>
<name>A0A550CNX3_9AGAR</name>
<dbReference type="InterPro" id="IPR004919">
    <property type="entry name" value="GmrSD_N"/>
</dbReference>
<feature type="region of interest" description="Disordered" evidence="1">
    <location>
        <begin position="502"/>
        <end position="576"/>
    </location>
</feature>
<dbReference type="STRING" id="97359.A0A550CNX3"/>
<feature type="compositionally biased region" description="Pro residues" evidence="1">
    <location>
        <begin position="791"/>
        <end position="804"/>
    </location>
</feature>
<gene>
    <name evidence="3" type="ORF">BD626DRAFT_482894</name>
</gene>
<organism evidence="3 4">
    <name type="scientific">Schizophyllum amplum</name>
    <dbReference type="NCBI Taxonomy" id="97359"/>
    <lineage>
        <taxon>Eukaryota</taxon>
        <taxon>Fungi</taxon>
        <taxon>Dikarya</taxon>
        <taxon>Basidiomycota</taxon>
        <taxon>Agaricomycotina</taxon>
        <taxon>Agaricomycetes</taxon>
        <taxon>Agaricomycetidae</taxon>
        <taxon>Agaricales</taxon>
        <taxon>Schizophyllaceae</taxon>
        <taxon>Schizophyllum</taxon>
    </lineage>
</organism>
<feature type="compositionally biased region" description="Low complexity" evidence="1">
    <location>
        <begin position="107"/>
        <end position="122"/>
    </location>
</feature>
<proteinExistence type="predicted"/>
<evidence type="ECO:0000259" key="2">
    <source>
        <dbReference type="Pfam" id="PF03235"/>
    </source>
</evidence>
<comment type="caution">
    <text evidence="3">The sequence shown here is derived from an EMBL/GenBank/DDBJ whole genome shotgun (WGS) entry which is preliminary data.</text>
</comment>
<feature type="compositionally biased region" description="Low complexity" evidence="1">
    <location>
        <begin position="775"/>
        <end position="790"/>
    </location>
</feature>
<dbReference type="Pfam" id="PF03235">
    <property type="entry name" value="GmrSD_N"/>
    <property type="match status" value="1"/>
</dbReference>
<evidence type="ECO:0000256" key="1">
    <source>
        <dbReference type="SAM" id="MobiDB-lite"/>
    </source>
</evidence>
<feature type="compositionally biased region" description="Basic and acidic residues" evidence="1">
    <location>
        <begin position="505"/>
        <end position="518"/>
    </location>
</feature>
<dbReference type="PANTHER" id="PTHR39639:SF1">
    <property type="entry name" value="DUF262 DOMAIN-CONTAINING PROTEIN"/>
    <property type="match status" value="1"/>
</dbReference>
<feature type="compositionally biased region" description="Polar residues" evidence="1">
    <location>
        <begin position="649"/>
        <end position="658"/>
    </location>
</feature>
<feature type="compositionally biased region" description="Polar residues" evidence="1">
    <location>
        <begin position="59"/>
        <end position="68"/>
    </location>
</feature>
<feature type="domain" description="GmrSD restriction endonucleases N-terminal" evidence="2">
    <location>
        <begin position="144"/>
        <end position="271"/>
    </location>
</feature>
<evidence type="ECO:0000313" key="4">
    <source>
        <dbReference type="Proteomes" id="UP000320762"/>
    </source>
</evidence>
<sequence>MTPAIAHIDNAEDSDSGLSALTEYSDYELEEERAPTPPPKRKSAPRKSAGKDVKAAANPTRSANNVPQGKSEPSKRASTSKAPADAGLEGDDEQDYKPPIPAKRARPSTARATATSRSRNTKAIKPMFQRQRRTEMMSVMDIYRLCQKNRISLDAEYQRDVVWSQDKQSALNDSIMHNIHIPPLIFSMKYDSEDMICMDGKQRITSIRRFMDGEIPLKDSHSGHKFWYCGNPKAKSSTRLVIDDDSRERYERTQITLVYYDNITIEQEREIFGRVQNGVALTPAERMRAINSPMAELVRAVEKHIRDIDDLAISQYMQADGERYYTLAQLAMLILNKKAEVPDTTRTERWLHNGSATRPAAVFRAVNILLAVAPATADLGIPSSAELVMAGFFAHLNARECTLPQLAAGVRMLREEAREYVGPKGHVKLTAAMYKTMKDLARGGLKTRLPAAARGEQKAYAAVPDRLVSLHELPKIGQDAEQPTAAAAAVARLDLSDAGWALPAKRKDGPDVDAERVSKRNTSTAVAPVASASVAPAASTSLAPPVVEKAVSRKRKSEVDSAAQQPAKKTRSGEAGLAQSIKVELSAQVGELAKAGPETSTSATTSPAADWPASKMDQFMGSANLLINNSGVPTGSRGPPTQKAPISISIPTKTSRAATTVKPRKPAQGGGTPATAHPQTPAIGQASSPAVGTPAIGPQTGTPAPSQHNTPQTNSSPYLNNTVFNMSSLPRISKLSAQASPPGGSQLQLPGGVQAVQHSGGASLPPSFSRMTRGPVSAPTPSSSSAIAPVPSVPSPLPTPPPTSAPCAHAPASGGLPPTSGVHPPAAGVHPPSSSVHPPPSGAHPPLSGASPPTIGRPFPVHPSLPPRPAERRPQTARRGTPSARAKRGDRLSKLHAVMDRQSGAGAGSSSPRE</sequence>
<protein>
    <recommendedName>
        <fullName evidence="2">GmrSD restriction endonucleases N-terminal domain-containing protein</fullName>
    </recommendedName>
</protein>
<dbReference type="AlphaFoldDB" id="A0A550CNX3"/>
<feature type="region of interest" description="Disordered" evidence="1">
    <location>
        <begin position="593"/>
        <end position="614"/>
    </location>
</feature>
<feature type="compositionally biased region" description="Basic and acidic residues" evidence="1">
    <location>
        <begin position="887"/>
        <end position="899"/>
    </location>
</feature>
<dbReference type="PANTHER" id="PTHR39639">
    <property type="entry name" value="CHROMOSOME 16, WHOLE GENOME SHOTGUN SEQUENCE"/>
    <property type="match status" value="1"/>
</dbReference>
<feature type="compositionally biased region" description="Low complexity" evidence="1">
    <location>
        <begin position="522"/>
        <end position="547"/>
    </location>
</feature>
<evidence type="ECO:0000313" key="3">
    <source>
        <dbReference type="EMBL" id="TRM66510.1"/>
    </source>
</evidence>
<reference evidence="3 4" key="1">
    <citation type="journal article" date="2019" name="New Phytol.">
        <title>Comparative genomics reveals unique wood-decay strategies and fruiting body development in the Schizophyllaceae.</title>
        <authorList>
            <person name="Almasi E."/>
            <person name="Sahu N."/>
            <person name="Krizsan K."/>
            <person name="Balint B."/>
            <person name="Kovacs G.M."/>
            <person name="Kiss B."/>
            <person name="Cseklye J."/>
            <person name="Drula E."/>
            <person name="Henrissat B."/>
            <person name="Nagy I."/>
            <person name="Chovatia M."/>
            <person name="Adam C."/>
            <person name="LaButti K."/>
            <person name="Lipzen A."/>
            <person name="Riley R."/>
            <person name="Grigoriev I.V."/>
            <person name="Nagy L.G."/>
        </authorList>
    </citation>
    <scope>NUCLEOTIDE SEQUENCE [LARGE SCALE GENOMIC DNA]</scope>
    <source>
        <strain evidence="3 4">NL-1724</strain>
    </source>
</reference>
<dbReference type="Proteomes" id="UP000320762">
    <property type="component" value="Unassembled WGS sequence"/>
</dbReference>